<sequence length="109" mass="12182">MSPRGVQTPPLQSRQAADNIQKHGVTQLFLILDGPKCTERIPGPVRYLPPRYLSVPHPVSEGTSSKELQLQPAFHLSTQSGGGQTEEGKMKRSREEEEEDDDDDTERSR</sequence>
<name>A0A4Z2ID03_9TELE</name>
<protein>
    <submittedName>
        <fullName evidence="2">Uncharacterized protein</fullName>
    </submittedName>
</protein>
<feature type="compositionally biased region" description="Acidic residues" evidence="1">
    <location>
        <begin position="96"/>
        <end position="109"/>
    </location>
</feature>
<keyword evidence="3" id="KW-1185">Reference proteome</keyword>
<reference evidence="2 3" key="1">
    <citation type="submission" date="2019-03" db="EMBL/GenBank/DDBJ databases">
        <title>First draft genome of Liparis tanakae, snailfish: a comprehensive survey of snailfish specific genes.</title>
        <authorList>
            <person name="Kim W."/>
            <person name="Song I."/>
            <person name="Jeong J.-H."/>
            <person name="Kim D."/>
            <person name="Kim S."/>
            <person name="Ryu S."/>
            <person name="Song J.Y."/>
            <person name="Lee S.K."/>
        </authorList>
    </citation>
    <scope>NUCLEOTIDE SEQUENCE [LARGE SCALE GENOMIC DNA]</scope>
    <source>
        <tissue evidence="2">Muscle</tissue>
    </source>
</reference>
<organism evidence="2 3">
    <name type="scientific">Liparis tanakae</name>
    <name type="common">Tanaka's snailfish</name>
    <dbReference type="NCBI Taxonomy" id="230148"/>
    <lineage>
        <taxon>Eukaryota</taxon>
        <taxon>Metazoa</taxon>
        <taxon>Chordata</taxon>
        <taxon>Craniata</taxon>
        <taxon>Vertebrata</taxon>
        <taxon>Euteleostomi</taxon>
        <taxon>Actinopterygii</taxon>
        <taxon>Neopterygii</taxon>
        <taxon>Teleostei</taxon>
        <taxon>Neoteleostei</taxon>
        <taxon>Acanthomorphata</taxon>
        <taxon>Eupercaria</taxon>
        <taxon>Perciformes</taxon>
        <taxon>Cottioidei</taxon>
        <taxon>Cottales</taxon>
        <taxon>Liparidae</taxon>
        <taxon>Liparis</taxon>
    </lineage>
</organism>
<feature type="compositionally biased region" description="Basic and acidic residues" evidence="1">
    <location>
        <begin position="86"/>
        <end position="95"/>
    </location>
</feature>
<accession>A0A4Z2ID03</accession>
<evidence type="ECO:0000313" key="2">
    <source>
        <dbReference type="EMBL" id="TNN75858.1"/>
    </source>
</evidence>
<dbReference type="EMBL" id="SRLO01000098">
    <property type="protein sequence ID" value="TNN75858.1"/>
    <property type="molecule type" value="Genomic_DNA"/>
</dbReference>
<proteinExistence type="predicted"/>
<comment type="caution">
    <text evidence="2">The sequence shown here is derived from an EMBL/GenBank/DDBJ whole genome shotgun (WGS) entry which is preliminary data.</text>
</comment>
<dbReference type="AlphaFoldDB" id="A0A4Z2ID03"/>
<evidence type="ECO:0000256" key="1">
    <source>
        <dbReference type="SAM" id="MobiDB-lite"/>
    </source>
</evidence>
<gene>
    <name evidence="2" type="ORF">EYF80_013828</name>
</gene>
<evidence type="ECO:0000313" key="3">
    <source>
        <dbReference type="Proteomes" id="UP000314294"/>
    </source>
</evidence>
<dbReference type="Proteomes" id="UP000314294">
    <property type="component" value="Unassembled WGS sequence"/>
</dbReference>
<feature type="region of interest" description="Disordered" evidence="1">
    <location>
        <begin position="46"/>
        <end position="109"/>
    </location>
</feature>